<evidence type="ECO:0000256" key="1">
    <source>
        <dbReference type="ARBA" id="ARBA00009391"/>
    </source>
</evidence>
<evidence type="ECO:0000256" key="2">
    <source>
        <dbReference type="ARBA" id="ARBA00022741"/>
    </source>
</evidence>
<dbReference type="Pfam" id="PF00154">
    <property type="entry name" value="RecA_N"/>
    <property type="match status" value="1"/>
</dbReference>
<dbReference type="GO" id="GO:0140664">
    <property type="term" value="F:ATP-dependent DNA damage sensor activity"/>
    <property type="evidence" value="ECO:0007669"/>
    <property type="project" value="InterPro"/>
</dbReference>
<dbReference type="GO" id="GO:0006310">
    <property type="term" value="P:DNA recombination"/>
    <property type="evidence" value="ECO:0007669"/>
    <property type="project" value="UniProtKB-KW"/>
</dbReference>
<evidence type="ECO:0000259" key="8">
    <source>
        <dbReference type="PROSITE" id="PS50163"/>
    </source>
</evidence>
<dbReference type="InterPro" id="IPR020587">
    <property type="entry name" value="RecA_monomer-monomer_interface"/>
</dbReference>
<dbReference type="InterPro" id="IPR020588">
    <property type="entry name" value="RecA_ATP-bd"/>
</dbReference>
<proteinExistence type="inferred from homology"/>
<reference evidence="9" key="1">
    <citation type="submission" date="2018-02" db="EMBL/GenBank/DDBJ databases">
        <title>Rhizophora mucronata_Transcriptome.</title>
        <authorList>
            <person name="Meera S.P."/>
            <person name="Sreeshan A."/>
            <person name="Augustine A."/>
        </authorList>
    </citation>
    <scope>NUCLEOTIDE SEQUENCE</scope>
    <source>
        <tissue evidence="9">Leaf</tissue>
    </source>
</reference>
<dbReference type="InterPro" id="IPR013765">
    <property type="entry name" value="DNA_recomb/repair_RecA"/>
</dbReference>
<dbReference type="GO" id="GO:0003697">
    <property type="term" value="F:single-stranded DNA binding"/>
    <property type="evidence" value="ECO:0007669"/>
    <property type="project" value="InterPro"/>
</dbReference>
<dbReference type="PANTHER" id="PTHR45900">
    <property type="entry name" value="RECA"/>
    <property type="match status" value="1"/>
</dbReference>
<evidence type="ECO:0000256" key="5">
    <source>
        <dbReference type="ARBA" id="ARBA00023172"/>
    </source>
</evidence>
<protein>
    <submittedName>
        <fullName evidence="9">DNA repair protein recA homolog 2-like isoform X1</fullName>
    </submittedName>
</protein>
<dbReference type="PROSITE" id="PS00321">
    <property type="entry name" value="RECA_1"/>
    <property type="match status" value="1"/>
</dbReference>
<dbReference type="GO" id="GO:0005524">
    <property type="term" value="F:ATP binding"/>
    <property type="evidence" value="ECO:0007669"/>
    <property type="project" value="UniProtKB-KW"/>
</dbReference>
<keyword evidence="2 6" id="KW-0547">Nucleotide-binding</keyword>
<keyword evidence="5" id="KW-0233">DNA recombination</keyword>
<dbReference type="InterPro" id="IPR027417">
    <property type="entry name" value="P-loop_NTPase"/>
</dbReference>
<evidence type="ECO:0000256" key="4">
    <source>
        <dbReference type="ARBA" id="ARBA00023125"/>
    </source>
</evidence>
<evidence type="ECO:0000256" key="6">
    <source>
        <dbReference type="RuleBase" id="RU003422"/>
    </source>
</evidence>
<keyword evidence="3 6" id="KW-0067">ATP-binding</keyword>
<dbReference type="Gene3D" id="3.40.50.300">
    <property type="entry name" value="P-loop containing nucleotide triphosphate hydrolases"/>
    <property type="match status" value="1"/>
</dbReference>
<dbReference type="InterPro" id="IPR049428">
    <property type="entry name" value="RecA-like_N"/>
</dbReference>
<feature type="domain" description="RecA family profile 2" evidence="8">
    <location>
        <begin position="266"/>
        <end position="340"/>
    </location>
</feature>
<dbReference type="AlphaFoldDB" id="A0A2P2J3I4"/>
<evidence type="ECO:0000313" key="9">
    <source>
        <dbReference type="EMBL" id="MBW88061.1"/>
    </source>
</evidence>
<dbReference type="GO" id="GO:0006281">
    <property type="term" value="P:DNA repair"/>
    <property type="evidence" value="ECO:0007669"/>
    <property type="project" value="InterPro"/>
</dbReference>
<dbReference type="EMBL" id="GGEC01007578">
    <property type="protein sequence ID" value="MBW88061.1"/>
    <property type="molecule type" value="Transcribed_RNA"/>
</dbReference>
<keyword evidence="4" id="KW-0238">DNA-binding</keyword>
<dbReference type="SUPFAM" id="SSF52540">
    <property type="entry name" value="P-loop containing nucleoside triphosphate hydrolases"/>
    <property type="match status" value="1"/>
</dbReference>
<comment type="similarity">
    <text evidence="1 6">Belongs to the RecA family.</text>
</comment>
<name>A0A2P2J3I4_RHIMU</name>
<evidence type="ECO:0000256" key="3">
    <source>
        <dbReference type="ARBA" id="ARBA00022840"/>
    </source>
</evidence>
<organism evidence="9">
    <name type="scientific">Rhizophora mucronata</name>
    <name type="common">Asiatic mangrove</name>
    <dbReference type="NCBI Taxonomy" id="61149"/>
    <lineage>
        <taxon>Eukaryota</taxon>
        <taxon>Viridiplantae</taxon>
        <taxon>Streptophyta</taxon>
        <taxon>Embryophyta</taxon>
        <taxon>Tracheophyta</taxon>
        <taxon>Spermatophyta</taxon>
        <taxon>Magnoliopsida</taxon>
        <taxon>eudicotyledons</taxon>
        <taxon>Gunneridae</taxon>
        <taxon>Pentapetalae</taxon>
        <taxon>rosids</taxon>
        <taxon>fabids</taxon>
        <taxon>Malpighiales</taxon>
        <taxon>Rhizophoraceae</taxon>
        <taxon>Rhizophora</taxon>
    </lineage>
</organism>
<dbReference type="PROSITE" id="PS50163">
    <property type="entry name" value="RECA_3"/>
    <property type="match status" value="1"/>
</dbReference>
<dbReference type="PANTHER" id="PTHR45900:SF4">
    <property type="entry name" value="DNA REPAIR PROTEIN RECA HOMOLOG 2, MITOCHONDRIAL"/>
    <property type="match status" value="1"/>
</dbReference>
<dbReference type="CDD" id="cd00983">
    <property type="entry name" value="RecA"/>
    <property type="match status" value="1"/>
</dbReference>
<accession>A0A2P2J3I4</accession>
<feature type="domain" description="RecA family profile 1" evidence="7">
    <location>
        <begin position="100"/>
        <end position="259"/>
    </location>
</feature>
<dbReference type="InterPro" id="IPR020584">
    <property type="entry name" value="DNA_recomb/repair_RecA_CS"/>
</dbReference>
<evidence type="ECO:0000259" key="7">
    <source>
        <dbReference type="PROSITE" id="PS50162"/>
    </source>
</evidence>
<sequence>MASYSSIQSLHLNSLGPFRCLCFLPHLIQKGRRGAATSTGMKACRLSSLDEVSEYECDEVHDDTGAREKKTALLRALTQTADEFSTESMPFLQRFFNPRRAPVISTGSLKLDLALGIGGLPKGRMVEIYGREASGKTTLALHIIKEAQKLGGYCAYLDVENAMDASLAESMGIDTEKLLMAPPDSAENMLSMVYTLTKSGSVDVIVVDSVAALVPQHEIDTLVGGIHGDIQSRIMNQALRKINYSLCRSQTLVVFLNQVRSSLKSGQGLGHAVEITCGGNALKFYSAVRLKMIRKGLRKSKDEVTGLKVCVEVVKNKLAPAAKTAELDIQFGRGFHFASEALELACEHKVIEKEGDNYRLGKEVFGDRHEVERYLDENSGVLGDMVLILRRQLFESEE</sequence>
<dbReference type="PRINTS" id="PR00142">
    <property type="entry name" value="RECA"/>
</dbReference>
<dbReference type="PROSITE" id="PS50162">
    <property type="entry name" value="RECA_2"/>
    <property type="match status" value="1"/>
</dbReference>